<dbReference type="EMBL" id="REFJ01000005">
    <property type="protein sequence ID" value="RMA78854.1"/>
    <property type="molecule type" value="Genomic_DNA"/>
</dbReference>
<keyword evidence="1" id="KW-0812">Transmembrane</keyword>
<proteinExistence type="predicted"/>
<comment type="caution">
    <text evidence="2">The sequence shown here is derived from an EMBL/GenBank/DDBJ whole genome shotgun (WGS) entry which is preliminary data.</text>
</comment>
<keyword evidence="1" id="KW-1133">Transmembrane helix</keyword>
<accession>A0A3M0A333</accession>
<dbReference type="InterPro" id="IPR021249">
    <property type="entry name" value="DUF2788"/>
</dbReference>
<protein>
    <submittedName>
        <fullName evidence="2">Uncharacterized protein DUF2788</fullName>
    </submittedName>
</protein>
<dbReference type="OrthoDB" id="5625617at2"/>
<gene>
    <name evidence="2" type="ORF">DFR27_2193</name>
</gene>
<organism evidence="2 3">
    <name type="scientific">Umboniibacter marinipuniceus</name>
    <dbReference type="NCBI Taxonomy" id="569599"/>
    <lineage>
        <taxon>Bacteria</taxon>
        <taxon>Pseudomonadati</taxon>
        <taxon>Pseudomonadota</taxon>
        <taxon>Gammaproteobacteria</taxon>
        <taxon>Cellvibrionales</taxon>
        <taxon>Cellvibrionaceae</taxon>
        <taxon>Umboniibacter</taxon>
    </lineage>
</organism>
<keyword evidence="1" id="KW-0472">Membrane</keyword>
<feature type="transmembrane region" description="Helical" evidence="1">
    <location>
        <begin position="38"/>
        <end position="56"/>
    </location>
</feature>
<feature type="transmembrane region" description="Helical" evidence="1">
    <location>
        <begin position="6"/>
        <end position="26"/>
    </location>
</feature>
<dbReference type="RefSeq" id="WP_121877490.1">
    <property type="nucleotide sequence ID" value="NZ_REFJ01000005.1"/>
</dbReference>
<dbReference type="AlphaFoldDB" id="A0A3M0A333"/>
<evidence type="ECO:0000313" key="3">
    <source>
        <dbReference type="Proteomes" id="UP000267187"/>
    </source>
</evidence>
<sequence length="65" mass="7087">MSEAEFADWATKILVTGLILYMGYIMYKLTKESKAGKFGGAIIFLVLGFGVAGFVFKEVLIGIMS</sequence>
<reference evidence="2 3" key="1">
    <citation type="submission" date="2018-10" db="EMBL/GenBank/DDBJ databases">
        <title>Genomic Encyclopedia of Type Strains, Phase IV (KMG-IV): sequencing the most valuable type-strain genomes for metagenomic binning, comparative biology and taxonomic classification.</title>
        <authorList>
            <person name="Goeker M."/>
        </authorList>
    </citation>
    <scope>NUCLEOTIDE SEQUENCE [LARGE SCALE GENOMIC DNA]</scope>
    <source>
        <strain evidence="2 3">DSM 25080</strain>
    </source>
</reference>
<name>A0A3M0A333_9GAMM</name>
<dbReference type="Pfam" id="PF10981">
    <property type="entry name" value="DUF2788"/>
    <property type="match status" value="1"/>
</dbReference>
<keyword evidence="3" id="KW-1185">Reference proteome</keyword>
<evidence type="ECO:0000313" key="2">
    <source>
        <dbReference type="EMBL" id="RMA78854.1"/>
    </source>
</evidence>
<dbReference type="Proteomes" id="UP000267187">
    <property type="component" value="Unassembled WGS sequence"/>
</dbReference>
<evidence type="ECO:0000256" key="1">
    <source>
        <dbReference type="SAM" id="Phobius"/>
    </source>
</evidence>